<protein>
    <submittedName>
        <fullName evidence="1">Uncharacterized protein</fullName>
    </submittedName>
</protein>
<sequence length="258" mass="26261">MGGGELAVSKQSGLGDALYLTGFDASGDTNSLGRIGGGPAPWPVTGIDKSAFERIGLNRDGALEWVSYFNPALAQAHAKLSALPTTDVLGTYCRGTALGSPAAGIVAKQVNYDGTRGQDGSFTFAVSAQGNGFGLNWGSQLTAGKRTDTGATSGTGVDFGTGSTTFGLQAFLHVFDFTGTDATVKLQQSSDNGVGDTWADVTGGGFTQVTAGPTAQRIATSGAQTVERYLRVVTTTSGGFSSLVFAVMVARNDVATAF</sequence>
<dbReference type="EMBL" id="BONJ01000020">
    <property type="protein sequence ID" value="GIG15485.1"/>
    <property type="molecule type" value="Genomic_DNA"/>
</dbReference>
<reference evidence="1" key="1">
    <citation type="submission" date="2021-01" db="EMBL/GenBank/DDBJ databases">
        <title>Whole genome shotgun sequence of Catellatospora methionotrophica NBRC 14553.</title>
        <authorList>
            <person name="Komaki H."/>
            <person name="Tamura T."/>
        </authorList>
    </citation>
    <scope>NUCLEOTIDE SEQUENCE</scope>
    <source>
        <strain evidence="1">NBRC 14553</strain>
    </source>
</reference>
<accession>A0A8J3LB31</accession>
<dbReference type="Proteomes" id="UP000660339">
    <property type="component" value="Unassembled WGS sequence"/>
</dbReference>
<keyword evidence="2" id="KW-1185">Reference proteome</keyword>
<proteinExistence type="predicted"/>
<evidence type="ECO:0000313" key="1">
    <source>
        <dbReference type="EMBL" id="GIG15485.1"/>
    </source>
</evidence>
<gene>
    <name evidence="1" type="ORF">Cme02nite_38170</name>
</gene>
<dbReference type="AlphaFoldDB" id="A0A8J3LB31"/>
<name>A0A8J3LB31_9ACTN</name>
<organism evidence="1 2">
    <name type="scientific">Catellatospora methionotrophica</name>
    <dbReference type="NCBI Taxonomy" id="121620"/>
    <lineage>
        <taxon>Bacteria</taxon>
        <taxon>Bacillati</taxon>
        <taxon>Actinomycetota</taxon>
        <taxon>Actinomycetes</taxon>
        <taxon>Micromonosporales</taxon>
        <taxon>Micromonosporaceae</taxon>
        <taxon>Catellatospora</taxon>
    </lineage>
</organism>
<comment type="caution">
    <text evidence="1">The sequence shown here is derived from an EMBL/GenBank/DDBJ whole genome shotgun (WGS) entry which is preliminary data.</text>
</comment>
<evidence type="ECO:0000313" key="2">
    <source>
        <dbReference type="Proteomes" id="UP000660339"/>
    </source>
</evidence>